<dbReference type="AlphaFoldDB" id="A0A178T829"/>
<gene>
    <name evidence="1" type="ORF">TAF16_2065</name>
</gene>
<proteinExistence type="predicted"/>
<sequence>MNGRDIRMQRNIYFSAPEVPFYVVIVRKGDEYVLNHIE</sequence>
<keyword evidence="2" id="KW-1185">Reference proteome</keyword>
<organism evidence="1 2">
    <name type="scientific">Anoxybacillus flavithermus</name>
    <dbReference type="NCBI Taxonomy" id="33934"/>
    <lineage>
        <taxon>Bacteria</taxon>
        <taxon>Bacillati</taxon>
        <taxon>Bacillota</taxon>
        <taxon>Bacilli</taxon>
        <taxon>Bacillales</taxon>
        <taxon>Anoxybacillaceae</taxon>
        <taxon>Anoxybacillus</taxon>
    </lineage>
</organism>
<name>A0A178T829_9BACL</name>
<dbReference type="PATRIC" id="fig|33934.7.peg.559"/>
<evidence type="ECO:0000313" key="1">
    <source>
        <dbReference type="EMBL" id="OAO77569.1"/>
    </source>
</evidence>
<comment type="caution">
    <text evidence="1">The sequence shown here is derived from an EMBL/GenBank/DDBJ whole genome shotgun (WGS) entry which is preliminary data.</text>
</comment>
<evidence type="ECO:0000313" key="2">
    <source>
        <dbReference type="Proteomes" id="UP000078336"/>
    </source>
</evidence>
<accession>A0A178T829</accession>
<dbReference type="EMBL" id="LUCQ01000125">
    <property type="protein sequence ID" value="OAO77569.1"/>
    <property type="molecule type" value="Genomic_DNA"/>
</dbReference>
<reference evidence="1 2" key="1">
    <citation type="submission" date="2016-03" db="EMBL/GenBank/DDBJ databases">
        <title>Spore heat resistance.</title>
        <authorList>
            <person name="Boekhorst J."/>
            <person name="Berendsen E.M."/>
            <person name="Wells-Bennik M.H."/>
            <person name="Kuipers O.P."/>
        </authorList>
    </citation>
    <scope>NUCLEOTIDE SEQUENCE [LARGE SCALE GENOMIC DNA]</scope>
    <source>
        <strain evidence="1 2">AF16</strain>
    </source>
</reference>
<protein>
    <submittedName>
        <fullName evidence="1">Uncharacterized protein</fullName>
    </submittedName>
</protein>
<dbReference type="Proteomes" id="UP000078336">
    <property type="component" value="Unassembled WGS sequence"/>
</dbReference>